<feature type="transmembrane region" description="Helical" evidence="1">
    <location>
        <begin position="62"/>
        <end position="84"/>
    </location>
</feature>
<feature type="transmembrane region" description="Helical" evidence="1">
    <location>
        <begin position="90"/>
        <end position="107"/>
    </location>
</feature>
<evidence type="ECO:0000313" key="2">
    <source>
        <dbReference type="Proteomes" id="UP000050795"/>
    </source>
</evidence>
<dbReference type="AlphaFoldDB" id="A0AA85J2Z4"/>
<keyword evidence="1" id="KW-0472">Membrane</keyword>
<evidence type="ECO:0000313" key="3">
    <source>
        <dbReference type="WBParaSite" id="TREG1_127090.1"/>
    </source>
</evidence>
<feature type="transmembrane region" description="Helical" evidence="1">
    <location>
        <begin position="26"/>
        <end position="50"/>
    </location>
</feature>
<organism evidence="2 3">
    <name type="scientific">Trichobilharzia regenti</name>
    <name type="common">Nasal bird schistosome</name>
    <dbReference type="NCBI Taxonomy" id="157069"/>
    <lineage>
        <taxon>Eukaryota</taxon>
        <taxon>Metazoa</taxon>
        <taxon>Spiralia</taxon>
        <taxon>Lophotrochozoa</taxon>
        <taxon>Platyhelminthes</taxon>
        <taxon>Trematoda</taxon>
        <taxon>Digenea</taxon>
        <taxon>Strigeidida</taxon>
        <taxon>Schistosomatoidea</taxon>
        <taxon>Schistosomatidae</taxon>
        <taxon>Trichobilharzia</taxon>
    </lineage>
</organism>
<reference evidence="2" key="1">
    <citation type="submission" date="2022-06" db="EMBL/GenBank/DDBJ databases">
        <authorList>
            <person name="Berger JAMES D."/>
            <person name="Berger JAMES D."/>
        </authorList>
    </citation>
    <scope>NUCLEOTIDE SEQUENCE [LARGE SCALE GENOMIC DNA]</scope>
</reference>
<name>A0AA85J2Z4_TRIRE</name>
<proteinExistence type="predicted"/>
<accession>A0AA85J2Z4</accession>
<evidence type="ECO:0000256" key="1">
    <source>
        <dbReference type="SAM" id="Phobius"/>
    </source>
</evidence>
<dbReference type="Proteomes" id="UP000050795">
    <property type="component" value="Unassembled WGS sequence"/>
</dbReference>
<keyword evidence="1" id="KW-0812">Transmembrane</keyword>
<reference evidence="3" key="2">
    <citation type="submission" date="2023-11" db="UniProtKB">
        <authorList>
            <consortium name="WormBaseParasite"/>
        </authorList>
    </citation>
    <scope>IDENTIFICATION</scope>
</reference>
<sequence>MMTDLVASCVLPKIKSQELRKPVPNYTTSLIIDTVLMTLMTVGLVVLFTTEPNISELFTTNFYVVYIIISVVAILILLLIFLGVIRSNFYGVRVLIWIIVILCYRYEDLLSLNPRTKTRILRTLISFDRNTHTHHDVYLCQYAKMDNVVVPA</sequence>
<keyword evidence="1" id="KW-1133">Transmembrane helix</keyword>
<keyword evidence="2" id="KW-1185">Reference proteome</keyword>
<dbReference type="WBParaSite" id="TREG1_127090.1">
    <property type="protein sequence ID" value="TREG1_127090.1"/>
    <property type="gene ID" value="TREG1_127090"/>
</dbReference>
<protein>
    <submittedName>
        <fullName evidence="3">Uncharacterized protein</fullName>
    </submittedName>
</protein>